<dbReference type="EMBL" id="CP137578">
    <property type="protein sequence ID" value="WOX27474.1"/>
    <property type="molecule type" value="Genomic_DNA"/>
</dbReference>
<protein>
    <submittedName>
        <fullName evidence="3">Amidohydrolase family protein</fullName>
    </submittedName>
</protein>
<dbReference type="EMBL" id="WEIA01000001">
    <property type="protein sequence ID" value="NLR19941.1"/>
    <property type="molecule type" value="Genomic_DNA"/>
</dbReference>
<dbReference type="GO" id="GO:0016810">
    <property type="term" value="F:hydrolase activity, acting on carbon-nitrogen (but not peptide) bonds"/>
    <property type="evidence" value="ECO:0007669"/>
    <property type="project" value="InterPro"/>
</dbReference>
<dbReference type="SUPFAM" id="SSF51556">
    <property type="entry name" value="Metallo-dependent hydrolases"/>
    <property type="match status" value="1"/>
</dbReference>
<evidence type="ECO:0000313" key="4">
    <source>
        <dbReference type="EMBL" id="WOX27474.1"/>
    </source>
</evidence>
<dbReference type="InterPro" id="IPR011059">
    <property type="entry name" value="Metal-dep_hydrolase_composite"/>
</dbReference>
<organism evidence="3 5">
    <name type="scientific">Pseudoalteromonas maricaloris</name>
    <dbReference type="NCBI Taxonomy" id="184924"/>
    <lineage>
        <taxon>Bacteria</taxon>
        <taxon>Pseudomonadati</taxon>
        <taxon>Pseudomonadota</taxon>
        <taxon>Gammaproteobacteria</taxon>
        <taxon>Alteromonadales</taxon>
        <taxon>Pseudoalteromonadaceae</taxon>
        <taxon>Pseudoalteromonas</taxon>
    </lineage>
</organism>
<keyword evidence="6" id="KW-1185">Reference proteome</keyword>
<feature type="signal peptide" evidence="1">
    <location>
        <begin position="1"/>
        <end position="21"/>
    </location>
</feature>
<dbReference type="Gene3D" id="2.30.40.10">
    <property type="entry name" value="Urease, subunit C, domain 1"/>
    <property type="match status" value="1"/>
</dbReference>
<name>A0A8I2KKW0_9GAMM</name>
<evidence type="ECO:0000313" key="3">
    <source>
        <dbReference type="EMBL" id="NLR19941.1"/>
    </source>
</evidence>
<accession>A0A8I2KKW0</accession>
<dbReference type="InterPro" id="IPR051781">
    <property type="entry name" value="Metallo-dep_Hydrolase"/>
</dbReference>
<evidence type="ECO:0000313" key="5">
    <source>
        <dbReference type="Proteomes" id="UP000646877"/>
    </source>
</evidence>
<dbReference type="PANTHER" id="PTHR43135:SF3">
    <property type="entry name" value="ALPHA-D-RIBOSE 1-METHYLPHOSPHONATE 5-TRIPHOSPHATE DIPHOSPHATASE"/>
    <property type="match status" value="1"/>
</dbReference>
<evidence type="ECO:0000313" key="6">
    <source>
        <dbReference type="Proteomes" id="UP001304419"/>
    </source>
</evidence>
<dbReference type="PANTHER" id="PTHR43135">
    <property type="entry name" value="ALPHA-D-RIBOSE 1-METHYLPHOSPHONATE 5-TRIPHOSPHATE DIPHOSPHATASE"/>
    <property type="match status" value="1"/>
</dbReference>
<reference evidence="4 6" key="2">
    <citation type="submission" date="2023-10" db="EMBL/GenBank/DDBJ databases">
        <title>To unveil natural product biosynthetic capacity in Pseudoalteromonas.</title>
        <authorList>
            <person name="Wang J."/>
        </authorList>
    </citation>
    <scope>NUCLEOTIDE SEQUENCE [LARGE SCALE GENOMIC DNA]</scope>
    <source>
        <strain evidence="4 6">DSM 15914</strain>
    </source>
</reference>
<feature type="chain" id="PRO_5034521361" evidence="1">
    <location>
        <begin position="22"/>
        <end position="507"/>
    </location>
</feature>
<sequence>MKKQTLIFAACCSLSSHALFAAVDLRIDNATILNPIDKHQVNIISNHWLAIQDGKIIQVSDSSQKPDAAQVIDAHGQYLIPGLTDSHVHLKTMPGLLNTSPRARQMQTAFLQRQGANYLYYGVTQVIDPSNTATGMTEFTANGPAPDAYFCGAMPVYQGYNAEGLSYSKLHQHKPYFAAQHGDPAHELTQSQVHAHQGAQPLTRMKSDGATCAKLYFEDGFGENSAIPLINQETAKQLVESANSMKLPVMAHANAIDMQQLAVDANINVMAHGLWNWLAPNTAPSESELPTNVKAVLDTNVKAVLDTIIEKDIAYQATLNVMNALAKVTDNTFTFSSEYRTVLPPSQIAWYQSEPGRWFSREMGQGWGEISNQQKVAKLEQVFSQGQRALNYLYKNGATLLLGSDTPPAPTYVSQPGLSTYQELTMMDQAGVDLVSLLSAATINNAKAFAIDYQYGSIAVGKVANLLLLNSNPLQSVAAYNDIEYVILHGSAIERATFHIDALEKSE</sequence>
<keyword evidence="1" id="KW-0732">Signal</keyword>
<dbReference type="RefSeq" id="WP_130126013.1">
    <property type="nucleotide sequence ID" value="NZ_CBCSDF010000003.1"/>
</dbReference>
<dbReference type="Pfam" id="PF01979">
    <property type="entry name" value="Amidohydro_1"/>
    <property type="match status" value="1"/>
</dbReference>
<proteinExistence type="predicted"/>
<dbReference type="InterPro" id="IPR032466">
    <property type="entry name" value="Metal_Hydrolase"/>
</dbReference>
<dbReference type="SUPFAM" id="SSF51338">
    <property type="entry name" value="Composite domain of metallo-dependent hydrolases"/>
    <property type="match status" value="1"/>
</dbReference>
<keyword evidence="3" id="KW-0378">Hydrolase</keyword>
<dbReference type="Proteomes" id="UP001304419">
    <property type="component" value="Chromosome 1"/>
</dbReference>
<evidence type="ECO:0000256" key="1">
    <source>
        <dbReference type="SAM" id="SignalP"/>
    </source>
</evidence>
<dbReference type="Proteomes" id="UP000646877">
    <property type="component" value="Unassembled WGS sequence"/>
</dbReference>
<reference evidence="3" key="1">
    <citation type="submission" date="2019-10" db="EMBL/GenBank/DDBJ databases">
        <authorList>
            <person name="Paulsen S."/>
        </authorList>
    </citation>
    <scope>NUCLEOTIDE SEQUENCE</scope>
    <source>
        <strain evidence="3">LMG 19692</strain>
    </source>
</reference>
<dbReference type="InterPro" id="IPR006680">
    <property type="entry name" value="Amidohydro-rel"/>
</dbReference>
<dbReference type="AlphaFoldDB" id="A0A8I2KKW0"/>
<dbReference type="Gene3D" id="3.20.20.140">
    <property type="entry name" value="Metal-dependent hydrolases"/>
    <property type="match status" value="1"/>
</dbReference>
<gene>
    <name evidence="3" type="ORF">F9Y85_01070</name>
    <name evidence="4" type="ORF">R5H13_12490</name>
</gene>
<feature type="domain" description="Amidohydrolase-related" evidence="2">
    <location>
        <begin position="78"/>
        <end position="490"/>
    </location>
</feature>
<evidence type="ECO:0000259" key="2">
    <source>
        <dbReference type="Pfam" id="PF01979"/>
    </source>
</evidence>